<evidence type="ECO:0000256" key="18">
    <source>
        <dbReference type="ARBA" id="ARBA00022989"/>
    </source>
</evidence>
<dbReference type="InterPro" id="IPR011009">
    <property type="entry name" value="Kinase-like_dom_sf"/>
</dbReference>
<comment type="cofactor">
    <cofactor evidence="1">
        <name>Mg(2+)</name>
        <dbReference type="ChEBI" id="CHEBI:18420"/>
    </cofactor>
</comment>
<keyword evidence="18" id="KW-1133">Transmembrane helix</keyword>
<dbReference type="GO" id="GO:0033120">
    <property type="term" value="P:positive regulation of RNA splicing"/>
    <property type="evidence" value="ECO:0007669"/>
    <property type="project" value="UniProtKB-ARBA"/>
</dbReference>
<dbReference type="Gene3D" id="3.30.200.20">
    <property type="entry name" value="Phosphorylase Kinase, domain 1"/>
    <property type="match status" value="1"/>
</dbReference>
<dbReference type="InterPro" id="IPR038357">
    <property type="entry name" value="KEN_sf"/>
</dbReference>
<evidence type="ECO:0000256" key="12">
    <source>
        <dbReference type="ARBA" id="ARBA00022765"/>
    </source>
</evidence>
<dbReference type="FunFam" id="3.30.200.20:FF:000077">
    <property type="entry name" value="Putative Serine/threonine-protein kinase/endoribonuclease IRE1"/>
    <property type="match status" value="1"/>
</dbReference>
<evidence type="ECO:0000256" key="19">
    <source>
        <dbReference type="ARBA" id="ARBA00023015"/>
    </source>
</evidence>
<keyword evidence="20" id="KW-0472">Membrane</keyword>
<dbReference type="PROSITE" id="PS51392">
    <property type="entry name" value="KEN"/>
    <property type="match status" value="1"/>
</dbReference>
<dbReference type="GO" id="GO:1905898">
    <property type="term" value="P:positive regulation of response to endoplasmic reticulum stress"/>
    <property type="evidence" value="ECO:0007669"/>
    <property type="project" value="UniProtKB-ARBA"/>
</dbReference>
<evidence type="ECO:0000256" key="26">
    <source>
        <dbReference type="ARBA" id="ARBA00047899"/>
    </source>
</evidence>
<evidence type="ECO:0000313" key="35">
    <source>
        <dbReference type="Proteomes" id="UP000694396"/>
    </source>
</evidence>
<dbReference type="FunFam" id="2.130.10.10:FF:000225">
    <property type="entry name" value="Endoplasmic reticulum to nucleus-signaling 1"/>
    <property type="match status" value="1"/>
</dbReference>
<keyword evidence="4" id="KW-0723">Serine/threonine-protein kinase</keyword>
<sequence length="853" mass="94878">AGRGGRRKSLKGSAVTVPETLLFISTLDGNLHAVSKRTGDIKWTLKDDPILQVPVYVAEPAFLPDPNDGSLYILGGKNKEGLMKLPFTIPELVQSSPCRSSDGVLYTGKKQDTWFIVDPKSGEKQTTLSTEAWDGLCPSSPLLYIGRTQYVITMYDTKSRELYWNATFSEYSAPLCEDHGSPGKMAHLASSGDGLVVTLDKESGEVLWAQNYGSPVVGIYLWHQDSLRRLPHLNLAMETLRYLTFQSQDIHVLKWSYQSVKDFTATKTQLLPALYVGKHAASFYAVTSLVHDSVALVPQGITLARIDGPTTDDVTMRESGECEITPSTNVKYPQGSITSLHNQWLLIGHHELPPVVHTTMLRAFPENLRKTTETIIPRAPPSRTVFDDVSAEGCWVTEGSVLIGMGSGSPAWDRTARKSQTQEPCSLCLLCHPTCFLSLADAEPDLVVVGKVSFNPKDVLGHGAGGTFVFRGQFEGRSVAVKRLLPECVHLLDREVQLLRESDEHPHVVRYFCTERDRQFHYIAIELCSATLQEYVESPSFDRRGLDPVSVLRQTMSGLAHLHSLSIVHRDLKPCNILISVPNRHGQIRAVISDFGLCKKLQGGRQSFSLRSGIPGTEGWIAPEVLQEAPKENPTSAVDIFSAGCVFYYVVSGGQHPFGDSLRRQANILAGSYQLSCLQEEAHDKLVARELIVAMISSEPQCRPSAPVVLLHPFFWSQEKQLQFFQDVSDRVEKEPAEGPIVSALESGGRAVVRTNWRMHISLPLQMDLRKFRTYKGGSVRDLLRAMRNKKHHYHELPADVRAALGSVPEGFVQYFTSRFPRLLLHTHGAMRLCAHERIFRPYYCQGQRGDGA</sequence>
<protein>
    <recommendedName>
        <fullName evidence="28">Serine/threonine-protein kinase/endoribonuclease IRE1</fullName>
        <ecNumber evidence="3">2.7.11.1</ecNumber>
    </recommendedName>
    <alternativeName>
        <fullName evidence="29">Endoplasmic reticulum-to-nucleus signaling 1</fullName>
    </alternativeName>
    <alternativeName>
        <fullName evidence="30">Inositol-requiring protein 1</fullName>
    </alternativeName>
    <alternativeName>
        <fullName evidence="31">Ire1-alpha</fullName>
    </alternativeName>
</protein>
<evidence type="ECO:0000256" key="31">
    <source>
        <dbReference type="ARBA" id="ARBA00083182"/>
    </source>
</evidence>
<dbReference type="InterPro" id="IPR011047">
    <property type="entry name" value="Quinoprotein_ADH-like_sf"/>
</dbReference>
<evidence type="ECO:0000256" key="10">
    <source>
        <dbReference type="ARBA" id="ARBA00022729"/>
    </source>
</evidence>
<keyword evidence="8" id="KW-0053">Apoptosis</keyword>
<dbReference type="CDD" id="cd09769">
    <property type="entry name" value="Luminal_IRE1"/>
    <property type="match status" value="1"/>
</dbReference>
<dbReference type="SUPFAM" id="SSF50998">
    <property type="entry name" value="Quinoprotein alcohol dehydrogenase-like"/>
    <property type="match status" value="1"/>
</dbReference>
<dbReference type="EC" id="2.7.11.1" evidence="3"/>
<dbReference type="GO" id="GO:0016787">
    <property type="term" value="F:hydrolase activity"/>
    <property type="evidence" value="ECO:0007669"/>
    <property type="project" value="UniProtKB-KW"/>
</dbReference>
<evidence type="ECO:0000256" key="22">
    <source>
        <dbReference type="ARBA" id="ARBA00023163"/>
    </source>
</evidence>
<keyword evidence="22" id="KW-0804">Transcription</keyword>
<reference evidence="34" key="1">
    <citation type="submission" date="2025-08" db="UniProtKB">
        <authorList>
            <consortium name="Ensembl"/>
        </authorList>
    </citation>
    <scope>IDENTIFICATION</scope>
</reference>
<reference evidence="34" key="2">
    <citation type="submission" date="2025-09" db="UniProtKB">
        <authorList>
            <consortium name="Ensembl"/>
        </authorList>
    </citation>
    <scope>IDENTIFICATION</scope>
</reference>
<dbReference type="AlphaFoldDB" id="A0A8C3XCK9"/>
<comment type="catalytic activity">
    <reaction evidence="27">
        <text>L-seryl-[protein] + ATP = O-phospho-L-seryl-[protein] + ADP + H(+)</text>
        <dbReference type="Rhea" id="RHEA:17989"/>
        <dbReference type="Rhea" id="RHEA-COMP:9863"/>
        <dbReference type="Rhea" id="RHEA-COMP:11604"/>
        <dbReference type="ChEBI" id="CHEBI:15378"/>
        <dbReference type="ChEBI" id="CHEBI:29999"/>
        <dbReference type="ChEBI" id="CHEBI:30616"/>
        <dbReference type="ChEBI" id="CHEBI:83421"/>
        <dbReference type="ChEBI" id="CHEBI:456216"/>
        <dbReference type="EC" id="2.7.11.1"/>
    </reaction>
</comment>
<evidence type="ECO:0000256" key="15">
    <source>
        <dbReference type="ARBA" id="ARBA00022824"/>
    </source>
</evidence>
<name>A0A8C3XCK9_9PASS</name>
<keyword evidence="17" id="KW-0460">Magnesium</keyword>
<keyword evidence="35" id="KW-1185">Reference proteome</keyword>
<dbReference type="InterPro" id="IPR015943">
    <property type="entry name" value="WD40/YVTN_repeat-like_dom_sf"/>
</dbReference>
<keyword evidence="25" id="KW-0511">Multifunctional enzyme</keyword>
<dbReference type="SUPFAM" id="SSF56112">
    <property type="entry name" value="Protein kinase-like (PK-like)"/>
    <property type="match status" value="1"/>
</dbReference>
<dbReference type="GO" id="GO:0042803">
    <property type="term" value="F:protein homodimerization activity"/>
    <property type="evidence" value="ECO:0007669"/>
    <property type="project" value="UniProtKB-ARBA"/>
</dbReference>
<evidence type="ECO:0000256" key="2">
    <source>
        <dbReference type="ARBA" id="ARBA00004115"/>
    </source>
</evidence>
<dbReference type="PANTHER" id="PTHR13954:SF15">
    <property type="entry name" value="SERINE_THREONINE-PROTEIN KINASE_ENDORIBONUCLEASE IRE2"/>
    <property type="match status" value="1"/>
</dbReference>
<evidence type="ECO:0000256" key="8">
    <source>
        <dbReference type="ARBA" id="ARBA00022703"/>
    </source>
</evidence>
<evidence type="ECO:0000256" key="4">
    <source>
        <dbReference type="ARBA" id="ARBA00022527"/>
    </source>
</evidence>
<evidence type="ECO:0000256" key="7">
    <source>
        <dbReference type="ARBA" id="ARBA00022692"/>
    </source>
</evidence>
<comment type="catalytic activity">
    <reaction evidence="26">
        <text>L-threonyl-[protein] + ATP = O-phospho-L-threonyl-[protein] + ADP + H(+)</text>
        <dbReference type="Rhea" id="RHEA:46608"/>
        <dbReference type="Rhea" id="RHEA-COMP:11060"/>
        <dbReference type="Rhea" id="RHEA-COMP:11605"/>
        <dbReference type="ChEBI" id="CHEBI:15378"/>
        <dbReference type="ChEBI" id="CHEBI:30013"/>
        <dbReference type="ChEBI" id="CHEBI:30616"/>
        <dbReference type="ChEBI" id="CHEBI:61977"/>
        <dbReference type="ChEBI" id="CHEBI:456216"/>
        <dbReference type="EC" id="2.7.11.1"/>
    </reaction>
</comment>
<dbReference type="SMART" id="SM00564">
    <property type="entry name" value="PQQ"/>
    <property type="match status" value="4"/>
</dbReference>
<dbReference type="FunFam" id="1.20.1440.180:FF:000001">
    <property type="entry name" value="Serine/threonine-protein kinase/endoribonuclease IRE1"/>
    <property type="match status" value="1"/>
</dbReference>
<dbReference type="InterPro" id="IPR008271">
    <property type="entry name" value="Ser/Thr_kinase_AS"/>
</dbReference>
<evidence type="ECO:0000259" key="32">
    <source>
        <dbReference type="PROSITE" id="PS50011"/>
    </source>
</evidence>
<keyword evidence="6" id="KW-0808">Transferase</keyword>
<keyword evidence="19" id="KW-0805">Transcription regulation</keyword>
<evidence type="ECO:0000256" key="30">
    <source>
        <dbReference type="ARBA" id="ARBA00078578"/>
    </source>
</evidence>
<evidence type="ECO:0000256" key="17">
    <source>
        <dbReference type="ARBA" id="ARBA00022842"/>
    </source>
</evidence>
<dbReference type="Pfam" id="PF13360">
    <property type="entry name" value="PQQ_2"/>
    <property type="match status" value="1"/>
</dbReference>
<evidence type="ECO:0000256" key="25">
    <source>
        <dbReference type="ARBA" id="ARBA00023268"/>
    </source>
</evidence>
<keyword evidence="11" id="KW-0547">Nucleotide-binding</keyword>
<evidence type="ECO:0000256" key="29">
    <source>
        <dbReference type="ARBA" id="ARBA00076266"/>
    </source>
</evidence>
<dbReference type="GO" id="GO:1990604">
    <property type="term" value="C:IRE1-TRAF2-ASK1 complex"/>
    <property type="evidence" value="ECO:0007669"/>
    <property type="project" value="TreeGrafter"/>
</dbReference>
<organism evidence="34 35">
    <name type="scientific">Cyanoderma ruficeps</name>
    <name type="common">rufous-capped babbler</name>
    <dbReference type="NCBI Taxonomy" id="181631"/>
    <lineage>
        <taxon>Eukaryota</taxon>
        <taxon>Metazoa</taxon>
        <taxon>Chordata</taxon>
        <taxon>Craniata</taxon>
        <taxon>Vertebrata</taxon>
        <taxon>Euteleostomi</taxon>
        <taxon>Archelosauria</taxon>
        <taxon>Archosauria</taxon>
        <taxon>Dinosauria</taxon>
        <taxon>Saurischia</taxon>
        <taxon>Theropoda</taxon>
        <taxon>Coelurosauria</taxon>
        <taxon>Aves</taxon>
        <taxon>Neognathae</taxon>
        <taxon>Neoaves</taxon>
        <taxon>Telluraves</taxon>
        <taxon>Australaves</taxon>
        <taxon>Passeriformes</taxon>
        <taxon>Sylvioidea</taxon>
        <taxon>Timaliidae</taxon>
        <taxon>Cyanoderma</taxon>
    </lineage>
</organism>
<dbReference type="Proteomes" id="UP000694396">
    <property type="component" value="Unplaced"/>
</dbReference>
<dbReference type="Gene3D" id="2.130.10.10">
    <property type="entry name" value="YVTN repeat-like/Quinoprotein amine dehydrogenase"/>
    <property type="match status" value="1"/>
</dbReference>
<evidence type="ECO:0000256" key="23">
    <source>
        <dbReference type="ARBA" id="ARBA00023180"/>
    </source>
</evidence>
<keyword evidence="24" id="KW-0834">Unfolded protein response</keyword>
<dbReference type="GO" id="GO:0046872">
    <property type="term" value="F:metal ion binding"/>
    <property type="evidence" value="ECO:0007669"/>
    <property type="project" value="UniProtKB-KW"/>
</dbReference>
<keyword evidence="7" id="KW-0812">Transmembrane</keyword>
<dbReference type="GO" id="GO:0010629">
    <property type="term" value="P:negative regulation of gene expression"/>
    <property type="evidence" value="ECO:0007669"/>
    <property type="project" value="UniProtKB-ARBA"/>
</dbReference>
<dbReference type="InterPro" id="IPR000719">
    <property type="entry name" value="Prot_kinase_dom"/>
</dbReference>
<keyword evidence="9" id="KW-0479">Metal-binding</keyword>
<evidence type="ECO:0000256" key="28">
    <source>
        <dbReference type="ARBA" id="ARBA00073767"/>
    </source>
</evidence>
<comment type="subcellular location">
    <subcellularLocation>
        <location evidence="2">Endoplasmic reticulum membrane</location>
        <topology evidence="2">Single-pass type I membrane protein</topology>
    </subcellularLocation>
</comment>
<keyword evidence="5" id="KW-0597">Phosphoprotein</keyword>
<dbReference type="GO" id="GO:0051082">
    <property type="term" value="F:unfolded protein binding"/>
    <property type="evidence" value="ECO:0007669"/>
    <property type="project" value="TreeGrafter"/>
</dbReference>
<evidence type="ECO:0000256" key="20">
    <source>
        <dbReference type="ARBA" id="ARBA00023136"/>
    </source>
</evidence>
<keyword evidence="23" id="KW-0325">Glycoprotein</keyword>
<dbReference type="GO" id="GO:0005524">
    <property type="term" value="F:ATP binding"/>
    <property type="evidence" value="ECO:0007669"/>
    <property type="project" value="UniProtKB-KW"/>
</dbReference>
<dbReference type="FunFam" id="1.10.510.10:FF:000215">
    <property type="entry name" value="serine/threonine-protein kinase/endoribonuclease IRE1 isoform X1"/>
    <property type="match status" value="1"/>
</dbReference>
<dbReference type="SMART" id="SM00220">
    <property type="entry name" value="S_TKc"/>
    <property type="match status" value="1"/>
</dbReference>
<keyword evidence="13" id="KW-0418">Kinase</keyword>
<evidence type="ECO:0000313" key="34">
    <source>
        <dbReference type="Ensembl" id="ENSCRFP00000011780.1"/>
    </source>
</evidence>
<dbReference type="PROSITE" id="PS50011">
    <property type="entry name" value="PROTEIN_KINASE_DOM"/>
    <property type="match status" value="1"/>
</dbReference>
<dbReference type="Ensembl" id="ENSCRFT00000012185.1">
    <property type="protein sequence ID" value="ENSCRFP00000011780.1"/>
    <property type="gene ID" value="ENSCRFG00000008282.1"/>
</dbReference>
<keyword evidence="15" id="KW-0256">Endoplasmic reticulum</keyword>
<dbReference type="InterPro" id="IPR018391">
    <property type="entry name" value="PQQ_b-propeller_rpt"/>
</dbReference>
<dbReference type="InterPro" id="IPR045133">
    <property type="entry name" value="IRE1/2-like"/>
</dbReference>
<feature type="domain" description="Protein kinase" evidence="32">
    <location>
        <begin position="454"/>
        <end position="715"/>
    </location>
</feature>
<evidence type="ECO:0000256" key="3">
    <source>
        <dbReference type="ARBA" id="ARBA00012513"/>
    </source>
</evidence>
<dbReference type="GO" id="GO:0004674">
    <property type="term" value="F:protein serine/threonine kinase activity"/>
    <property type="evidence" value="ECO:0007669"/>
    <property type="project" value="UniProtKB-KW"/>
</dbReference>
<evidence type="ECO:0000256" key="21">
    <source>
        <dbReference type="ARBA" id="ARBA00023157"/>
    </source>
</evidence>
<dbReference type="GO" id="GO:0036498">
    <property type="term" value="P:IRE1-mediated unfolded protein response"/>
    <property type="evidence" value="ECO:0007669"/>
    <property type="project" value="UniProtKB-ARBA"/>
</dbReference>
<keyword evidence="12" id="KW-0013">ADP-ribosylation</keyword>
<dbReference type="SMART" id="SM00580">
    <property type="entry name" value="PUG"/>
    <property type="match status" value="1"/>
</dbReference>
<evidence type="ECO:0000256" key="11">
    <source>
        <dbReference type="ARBA" id="ARBA00022741"/>
    </source>
</evidence>
<keyword evidence="14" id="KW-0378">Hydrolase</keyword>
<accession>A0A8C3XCK9</accession>
<dbReference type="InterPro" id="IPR002372">
    <property type="entry name" value="PQQ_rpt_dom"/>
</dbReference>
<evidence type="ECO:0000256" key="9">
    <source>
        <dbReference type="ARBA" id="ARBA00022723"/>
    </source>
</evidence>
<keyword evidence="10" id="KW-0732">Signal</keyword>
<dbReference type="CDD" id="cd13982">
    <property type="entry name" value="STKc_IRE1"/>
    <property type="match status" value="1"/>
</dbReference>
<keyword evidence="16" id="KW-0067">ATP-binding</keyword>
<dbReference type="CDD" id="cd10422">
    <property type="entry name" value="RNase_Ire1"/>
    <property type="match status" value="1"/>
</dbReference>
<evidence type="ECO:0000256" key="24">
    <source>
        <dbReference type="ARBA" id="ARBA00023230"/>
    </source>
</evidence>
<evidence type="ECO:0000256" key="27">
    <source>
        <dbReference type="ARBA" id="ARBA00048679"/>
    </source>
</evidence>
<evidence type="ECO:0000256" key="14">
    <source>
        <dbReference type="ARBA" id="ARBA00022801"/>
    </source>
</evidence>
<evidence type="ECO:0000256" key="6">
    <source>
        <dbReference type="ARBA" id="ARBA00022679"/>
    </source>
</evidence>
<dbReference type="PROSITE" id="PS00108">
    <property type="entry name" value="PROTEIN_KINASE_ST"/>
    <property type="match status" value="1"/>
</dbReference>
<proteinExistence type="predicted"/>
<dbReference type="Gene3D" id="1.20.1440.180">
    <property type="entry name" value="KEN domain"/>
    <property type="match status" value="1"/>
</dbReference>
<dbReference type="Gene3D" id="1.10.510.10">
    <property type="entry name" value="Transferase(Phosphotransferase) domain 1"/>
    <property type="match status" value="1"/>
</dbReference>
<dbReference type="Pfam" id="PF06479">
    <property type="entry name" value="Ribonuc_2-5A"/>
    <property type="match status" value="1"/>
</dbReference>
<evidence type="ECO:0000256" key="5">
    <source>
        <dbReference type="ARBA" id="ARBA00022553"/>
    </source>
</evidence>
<dbReference type="PANTHER" id="PTHR13954">
    <property type="entry name" value="IRE1-RELATED"/>
    <property type="match status" value="1"/>
</dbReference>
<evidence type="ECO:0000259" key="33">
    <source>
        <dbReference type="PROSITE" id="PS51392"/>
    </source>
</evidence>
<dbReference type="GO" id="GO:0004521">
    <property type="term" value="F:RNA endonuclease activity"/>
    <property type="evidence" value="ECO:0007669"/>
    <property type="project" value="InterPro"/>
</dbReference>
<dbReference type="GO" id="GO:0070059">
    <property type="term" value="P:intrinsic apoptotic signaling pathway in response to endoplasmic reticulum stress"/>
    <property type="evidence" value="ECO:0007669"/>
    <property type="project" value="TreeGrafter"/>
</dbReference>
<keyword evidence="21" id="KW-1015">Disulfide bond</keyword>
<evidence type="ECO:0000256" key="1">
    <source>
        <dbReference type="ARBA" id="ARBA00001946"/>
    </source>
</evidence>
<dbReference type="GO" id="GO:0006397">
    <property type="term" value="P:mRNA processing"/>
    <property type="evidence" value="ECO:0007669"/>
    <property type="project" value="InterPro"/>
</dbReference>
<evidence type="ECO:0000256" key="13">
    <source>
        <dbReference type="ARBA" id="ARBA00022777"/>
    </source>
</evidence>
<dbReference type="Pfam" id="PF00069">
    <property type="entry name" value="Pkinase"/>
    <property type="match status" value="1"/>
</dbReference>
<dbReference type="InterPro" id="IPR010513">
    <property type="entry name" value="KEN_dom"/>
</dbReference>
<feature type="domain" description="KEN" evidence="33">
    <location>
        <begin position="718"/>
        <end position="846"/>
    </location>
</feature>
<evidence type="ECO:0000256" key="16">
    <source>
        <dbReference type="ARBA" id="ARBA00022840"/>
    </source>
</evidence>